<name>A0A1C3CUW2_9GAMM</name>
<dbReference type="EMBL" id="MBDL01000010">
    <property type="protein sequence ID" value="ODA12507.1"/>
    <property type="molecule type" value="Genomic_DNA"/>
</dbReference>
<dbReference type="Pfam" id="PF04304">
    <property type="entry name" value="DUF454"/>
    <property type="match status" value="1"/>
</dbReference>
<dbReference type="PANTHER" id="PTHR35813:SF1">
    <property type="entry name" value="INNER MEMBRANE PROTEIN YBAN"/>
    <property type="match status" value="1"/>
</dbReference>
<dbReference type="PANTHER" id="PTHR35813">
    <property type="entry name" value="INNER MEMBRANE PROTEIN YBAN"/>
    <property type="match status" value="1"/>
</dbReference>
<organism evidence="2 3">
    <name type="scientific">Acinetobacter celticus</name>
    <dbReference type="NCBI Taxonomy" id="1891224"/>
    <lineage>
        <taxon>Bacteria</taxon>
        <taxon>Pseudomonadati</taxon>
        <taxon>Pseudomonadota</taxon>
        <taxon>Gammaproteobacteria</taxon>
        <taxon>Moraxellales</taxon>
        <taxon>Moraxellaceae</taxon>
        <taxon>Acinetobacter</taxon>
    </lineage>
</organism>
<evidence type="ECO:0000256" key="1">
    <source>
        <dbReference type="SAM" id="Phobius"/>
    </source>
</evidence>
<dbReference type="AlphaFoldDB" id="A0A1C3CUW2"/>
<evidence type="ECO:0000313" key="3">
    <source>
        <dbReference type="Proteomes" id="UP000186553"/>
    </source>
</evidence>
<accession>A0A1C3CUW2</accession>
<keyword evidence="3" id="KW-1185">Reference proteome</keyword>
<dbReference type="GO" id="GO:0005886">
    <property type="term" value="C:plasma membrane"/>
    <property type="evidence" value="ECO:0007669"/>
    <property type="project" value="TreeGrafter"/>
</dbReference>
<dbReference type="STRING" id="1891224.BBP83_08000"/>
<keyword evidence="1" id="KW-1133">Transmembrane helix</keyword>
<dbReference type="InterPro" id="IPR007401">
    <property type="entry name" value="DUF454"/>
</dbReference>
<gene>
    <name evidence="2" type="ORF">BBP83_08000</name>
</gene>
<keyword evidence="1" id="KW-0472">Membrane</keyword>
<protein>
    <recommendedName>
        <fullName evidence="4">DUF454 domain-containing protein</fullName>
    </recommendedName>
</protein>
<evidence type="ECO:0000313" key="2">
    <source>
        <dbReference type="EMBL" id="ODA12507.1"/>
    </source>
</evidence>
<feature type="transmembrane region" description="Helical" evidence="1">
    <location>
        <begin position="25"/>
        <end position="47"/>
    </location>
</feature>
<dbReference type="RefSeq" id="WP_068887701.1">
    <property type="nucleotide sequence ID" value="NZ_CBCRUU010000009.1"/>
</dbReference>
<feature type="transmembrane region" description="Helical" evidence="1">
    <location>
        <begin position="120"/>
        <end position="138"/>
    </location>
</feature>
<reference evidence="2 3" key="1">
    <citation type="submission" date="2016-07" db="EMBL/GenBank/DDBJ databases">
        <title>Acinetobacter sp. ANC 4603.</title>
        <authorList>
            <person name="Radolfova-Krizova L."/>
            <person name="Nemec A."/>
        </authorList>
    </citation>
    <scope>NUCLEOTIDE SEQUENCE [LARGE SCALE GENOMIC DNA]</scope>
    <source>
        <strain evidence="2 3">ANC 4603</strain>
    </source>
</reference>
<evidence type="ECO:0008006" key="4">
    <source>
        <dbReference type="Google" id="ProtNLM"/>
    </source>
</evidence>
<dbReference type="OrthoDB" id="9816293at2"/>
<proteinExistence type="predicted"/>
<sequence length="140" mass="15753">MKKAGTGQVLTDKSLPSQELAKSWAMRWFFIILAWIFLILGTVGLLLPGLPAFDFYFLAAIFAAKGSKRLHDWIVNNKIIAPILQQWQTHRTLPLRVKLISLMSMCVGAVLLIVSVPHVIAVSIIILVMVCVQIWLWTKT</sequence>
<comment type="caution">
    <text evidence="2">The sequence shown here is derived from an EMBL/GenBank/DDBJ whole genome shotgun (WGS) entry which is preliminary data.</text>
</comment>
<dbReference type="Proteomes" id="UP000186553">
    <property type="component" value="Unassembled WGS sequence"/>
</dbReference>
<keyword evidence="1" id="KW-0812">Transmembrane</keyword>